<gene>
    <name evidence="1" type="ORF">BF38_5553</name>
</gene>
<name>A0AB33B6K8_BACTU</name>
<dbReference type="AlphaFoldDB" id="A0AB33B6K8"/>
<dbReference type="RefSeq" id="WP_157447973.1">
    <property type="nucleotide sequence ID" value="NZ_CP009336.1"/>
</dbReference>
<accession>A0AB33B6K8</accession>
<reference evidence="1 2" key="1">
    <citation type="journal article" date="2015" name="Genome Announc.">
        <title>Complete genome sequences for 35 biothreat assay-relevant bacillus species.</title>
        <authorList>
            <person name="Johnson S.L."/>
            <person name="Daligault H.E."/>
            <person name="Davenport K.W."/>
            <person name="Jaissle J."/>
            <person name="Frey K.G."/>
            <person name="Ladner J.T."/>
            <person name="Broomall S.M."/>
            <person name="Bishop-Lilly K.A."/>
            <person name="Bruce D.C."/>
            <person name="Gibbons H.S."/>
            <person name="Coyne S.R."/>
            <person name="Lo C.C."/>
            <person name="Meincke L."/>
            <person name="Munk A.C."/>
            <person name="Koroleva G.I."/>
            <person name="Rosenzweig C.N."/>
            <person name="Palacios G.F."/>
            <person name="Redden C.L."/>
            <person name="Minogue T.D."/>
            <person name="Chain P.S."/>
        </authorList>
    </citation>
    <scope>NUCLEOTIDE SEQUENCE [LARGE SCALE GENOMIC DNA]</scope>
    <source>
        <strain evidence="1 2">HD1011</strain>
    </source>
</reference>
<organism evidence="1 2">
    <name type="scientific">Bacillus thuringiensis</name>
    <dbReference type="NCBI Taxonomy" id="1428"/>
    <lineage>
        <taxon>Bacteria</taxon>
        <taxon>Bacillati</taxon>
        <taxon>Bacillota</taxon>
        <taxon>Bacilli</taxon>
        <taxon>Bacillales</taxon>
        <taxon>Bacillaceae</taxon>
        <taxon>Bacillus</taxon>
        <taxon>Bacillus cereus group</taxon>
    </lineage>
</organism>
<evidence type="ECO:0000313" key="1">
    <source>
        <dbReference type="EMBL" id="AJG79674.1"/>
    </source>
</evidence>
<geneLocation type="plasmid" evidence="1 2">
    <name>1</name>
</geneLocation>
<sequence length="53" mass="6339">MRYHEDKGSMESYMSMNSRHPFIRKTKELGWTPIQEEVRAFLKGEFNQGVFIT</sequence>
<keyword evidence="1" id="KW-0614">Plasmid</keyword>
<protein>
    <submittedName>
        <fullName evidence="1">Uncharacterized protein</fullName>
    </submittedName>
</protein>
<dbReference type="EMBL" id="CP009336">
    <property type="protein sequence ID" value="AJG79674.1"/>
    <property type="molecule type" value="Genomic_DNA"/>
</dbReference>
<dbReference type="Proteomes" id="UP000031876">
    <property type="component" value="Plasmid 1"/>
</dbReference>
<proteinExistence type="predicted"/>
<evidence type="ECO:0000313" key="2">
    <source>
        <dbReference type="Proteomes" id="UP000031876"/>
    </source>
</evidence>
<dbReference type="KEGG" id="btw:BF38_5553"/>